<evidence type="ECO:0000313" key="2">
    <source>
        <dbReference type="EMBL" id="RKN52879.1"/>
    </source>
</evidence>
<dbReference type="RefSeq" id="WP_120781785.1">
    <property type="nucleotide sequence ID" value="NZ_JBHLUP010000002.1"/>
</dbReference>
<dbReference type="Pfam" id="PF17991">
    <property type="entry name" value="Thioredoxin_10"/>
    <property type="match status" value="1"/>
</dbReference>
<keyword evidence="3" id="KW-1185">Reference proteome</keyword>
<dbReference type="Gene3D" id="2.60.120.260">
    <property type="entry name" value="Galactose-binding domain-like"/>
    <property type="match status" value="1"/>
</dbReference>
<dbReference type="Gene3D" id="3.40.30.10">
    <property type="entry name" value="Glutaredoxin"/>
    <property type="match status" value="1"/>
</dbReference>
<sequence length="298" mass="32595">MIDEAARIPAFDVQRWVNSPPLTPEALRGRVVLVDVWEYTCVNWIRTAAYVRAWHRDYAAHGLTVIGLHAPEFAFGKQAENIDQGIRDHGLTYPIALDNDFQVWEALGNIAWPARYLFDAGGRYVARWIGEGDYDRTEAEIRGLLLARMPDVELPSVTPEATAFVTTEQPSYADVTEETYIGTDRRVPGAVTVTGDWRERGDHVELASGTGTIALPFNAGEVNLVAQPGPSGHAAVGVLLDGHPVRAERGADVDPEGVAHVDRAAMLRLVAGASRDDHLLTLVADDPGFRAYVFTFGP</sequence>
<evidence type="ECO:0000259" key="1">
    <source>
        <dbReference type="PROSITE" id="PS51352"/>
    </source>
</evidence>
<feature type="domain" description="Thioredoxin" evidence="1">
    <location>
        <begin position="2"/>
        <end position="146"/>
    </location>
</feature>
<proteinExistence type="predicted"/>
<comment type="caution">
    <text evidence="2">The sequence shown here is derived from an EMBL/GenBank/DDBJ whole genome shotgun (WGS) entry which is preliminary data.</text>
</comment>
<dbReference type="Proteomes" id="UP000279968">
    <property type="component" value="Unassembled WGS sequence"/>
</dbReference>
<gene>
    <name evidence="2" type="ORF">D7193_24010</name>
</gene>
<dbReference type="PROSITE" id="PS51352">
    <property type="entry name" value="THIOREDOXIN_2"/>
    <property type="match status" value="1"/>
</dbReference>
<dbReference type="InterPro" id="IPR013766">
    <property type="entry name" value="Thioredoxin_domain"/>
</dbReference>
<dbReference type="PANTHER" id="PTHR42852">
    <property type="entry name" value="THIOL:DISULFIDE INTERCHANGE PROTEIN DSBE"/>
    <property type="match status" value="1"/>
</dbReference>
<dbReference type="EMBL" id="RBAN01000004">
    <property type="protein sequence ID" value="RKN52879.1"/>
    <property type="molecule type" value="Genomic_DNA"/>
</dbReference>
<dbReference type="InterPro" id="IPR036249">
    <property type="entry name" value="Thioredoxin-like_sf"/>
</dbReference>
<dbReference type="PANTHER" id="PTHR42852:SF13">
    <property type="entry name" value="PROTEIN DIPZ"/>
    <property type="match status" value="1"/>
</dbReference>
<dbReference type="OrthoDB" id="9811352at2"/>
<accession>A0A3A9ZX61</accession>
<protein>
    <submittedName>
        <fullName evidence="2">Redoxin</fullName>
    </submittedName>
</protein>
<organism evidence="2 3">
    <name type="scientific">Micromonospora costi</name>
    <dbReference type="NCBI Taxonomy" id="1530042"/>
    <lineage>
        <taxon>Bacteria</taxon>
        <taxon>Bacillati</taxon>
        <taxon>Actinomycetota</taxon>
        <taxon>Actinomycetes</taxon>
        <taxon>Micromonosporales</taxon>
        <taxon>Micromonosporaceae</taxon>
        <taxon>Micromonospora</taxon>
    </lineage>
</organism>
<name>A0A3A9ZX61_9ACTN</name>
<evidence type="ECO:0000313" key="3">
    <source>
        <dbReference type="Proteomes" id="UP000279968"/>
    </source>
</evidence>
<dbReference type="InterPro" id="IPR050553">
    <property type="entry name" value="Thioredoxin_ResA/DsbE_sf"/>
</dbReference>
<dbReference type="AlphaFoldDB" id="A0A3A9ZX61"/>
<dbReference type="InterPro" id="IPR041017">
    <property type="entry name" value="Thioredoxin_10"/>
</dbReference>
<reference evidence="2 3" key="1">
    <citation type="journal article" date="2015" name="Int. J. Syst. Evol. Microbiol.">
        <title>Micromonospora costi sp. nov., isolated from a leaf of Costus speciosus.</title>
        <authorList>
            <person name="Thawai C."/>
        </authorList>
    </citation>
    <scope>NUCLEOTIDE SEQUENCE [LARGE SCALE GENOMIC DNA]</scope>
    <source>
        <strain evidence="2 3">CS1-12</strain>
    </source>
</reference>
<dbReference type="SUPFAM" id="SSF52833">
    <property type="entry name" value="Thioredoxin-like"/>
    <property type="match status" value="1"/>
</dbReference>